<dbReference type="KEGG" id="pfj:MYCFIDRAFT_195947"/>
<organism evidence="2 3">
    <name type="scientific">Pseudocercospora fijiensis (strain CIRAD86)</name>
    <name type="common">Black leaf streak disease fungus</name>
    <name type="synonym">Mycosphaerella fijiensis</name>
    <dbReference type="NCBI Taxonomy" id="383855"/>
    <lineage>
        <taxon>Eukaryota</taxon>
        <taxon>Fungi</taxon>
        <taxon>Dikarya</taxon>
        <taxon>Ascomycota</taxon>
        <taxon>Pezizomycotina</taxon>
        <taxon>Dothideomycetes</taxon>
        <taxon>Dothideomycetidae</taxon>
        <taxon>Mycosphaerellales</taxon>
        <taxon>Mycosphaerellaceae</taxon>
        <taxon>Pseudocercospora</taxon>
    </lineage>
</organism>
<dbReference type="Proteomes" id="UP000016932">
    <property type="component" value="Unassembled WGS sequence"/>
</dbReference>
<name>M3AKH0_PSEFD</name>
<dbReference type="HOGENOM" id="CLU_476610_0_0_1"/>
<dbReference type="EMBL" id="KB446557">
    <property type="protein sequence ID" value="EME85081.1"/>
    <property type="molecule type" value="Genomic_DNA"/>
</dbReference>
<evidence type="ECO:0000313" key="3">
    <source>
        <dbReference type="Proteomes" id="UP000016932"/>
    </source>
</evidence>
<dbReference type="RefSeq" id="XP_007925568.1">
    <property type="nucleotide sequence ID" value="XM_007927377.1"/>
</dbReference>
<feature type="region of interest" description="Disordered" evidence="1">
    <location>
        <begin position="1"/>
        <end position="46"/>
    </location>
</feature>
<accession>M3AKH0</accession>
<feature type="compositionally biased region" description="Pro residues" evidence="1">
    <location>
        <begin position="393"/>
        <end position="408"/>
    </location>
</feature>
<feature type="region of interest" description="Disordered" evidence="1">
    <location>
        <begin position="209"/>
        <end position="274"/>
    </location>
</feature>
<feature type="compositionally biased region" description="Pro residues" evidence="1">
    <location>
        <begin position="559"/>
        <end position="572"/>
    </location>
</feature>
<dbReference type="AlphaFoldDB" id="M3AKH0"/>
<evidence type="ECO:0000313" key="2">
    <source>
        <dbReference type="EMBL" id="EME85081.1"/>
    </source>
</evidence>
<sequence length="572" mass="63999">MAPKRRYADYESIDLTSLPSSPKRPRVSASSSAFRAKPNPVASKPHVRYKQHAESGVGKEFHSVPYPLSLLPKRSWQALNDGDTDAKIFCSQCGKERVASVHQRKLFLVAERLSWEVGTTSRKQREQNEVATWAVNAELSIFDPVVDEDEVIVGGRCSREKTCYPYNTQEEADAAMMIVEKADLLSEGSWRVWMQTINAKLQELPKNKSGAEVYRQKTGSISPNRRALSDLSPDTPPERSSQSKKGKSPASQSSSLPTPPSSTDDEDRHVDSKPVKCSFQTLQDFYSLLDKIERTSPQAARYLEAYAEQLHKDGCKDCWLKQTIVELPDWLDLDFNGESGEENEMEAVNQKDPKNASKRNMSNTPTPTGPTTHPRAPPSQAQRHLQTTEPHSSRPPPYPAVPQMPYPSPYVGQYPPNPLNTQPPQFRPPAVYQNPLLHAHQAPAASLPLGRGQVNHVPIIVLPPRHSRYSAPIEWLRRNFTADPNAFVNQIALWEAFRHIFGYLHNPFNIGATELIRDVLPQAFTTVAVLADRSPDGRYIVRGIKPNLQRNPGGLESMVPPPNPRAPQPQHP</sequence>
<dbReference type="OrthoDB" id="3650630at2759"/>
<dbReference type="eggNOG" id="ENOG502RKWK">
    <property type="taxonomic scope" value="Eukaryota"/>
</dbReference>
<feature type="compositionally biased region" description="Low complexity" evidence="1">
    <location>
        <begin position="364"/>
        <end position="374"/>
    </location>
</feature>
<dbReference type="GeneID" id="19335546"/>
<protein>
    <submittedName>
        <fullName evidence="2">Uncharacterized protein</fullName>
    </submittedName>
</protein>
<evidence type="ECO:0000256" key="1">
    <source>
        <dbReference type="SAM" id="MobiDB-lite"/>
    </source>
</evidence>
<feature type="region of interest" description="Disordered" evidence="1">
    <location>
        <begin position="545"/>
        <end position="572"/>
    </location>
</feature>
<proteinExistence type="predicted"/>
<feature type="compositionally biased region" description="Polar residues" evidence="1">
    <location>
        <begin position="379"/>
        <end position="390"/>
    </location>
</feature>
<reference evidence="2 3" key="1">
    <citation type="journal article" date="2012" name="PLoS Pathog.">
        <title>Diverse lifestyles and strategies of plant pathogenesis encoded in the genomes of eighteen Dothideomycetes fungi.</title>
        <authorList>
            <person name="Ohm R.A."/>
            <person name="Feau N."/>
            <person name="Henrissat B."/>
            <person name="Schoch C.L."/>
            <person name="Horwitz B.A."/>
            <person name="Barry K.W."/>
            <person name="Condon B.J."/>
            <person name="Copeland A.C."/>
            <person name="Dhillon B."/>
            <person name="Glaser F."/>
            <person name="Hesse C.N."/>
            <person name="Kosti I."/>
            <person name="LaButti K."/>
            <person name="Lindquist E.A."/>
            <person name="Lucas S."/>
            <person name="Salamov A.A."/>
            <person name="Bradshaw R.E."/>
            <person name="Ciuffetti L."/>
            <person name="Hamelin R.C."/>
            <person name="Kema G.H.J."/>
            <person name="Lawrence C."/>
            <person name="Scott J.A."/>
            <person name="Spatafora J.W."/>
            <person name="Turgeon B.G."/>
            <person name="de Wit P.J.G.M."/>
            <person name="Zhong S."/>
            <person name="Goodwin S.B."/>
            <person name="Grigoriev I.V."/>
        </authorList>
    </citation>
    <scope>NUCLEOTIDE SEQUENCE [LARGE SCALE GENOMIC DNA]</scope>
    <source>
        <strain evidence="2 3">CIRAD86</strain>
    </source>
</reference>
<keyword evidence="3" id="KW-1185">Reference proteome</keyword>
<dbReference type="VEuPathDB" id="FungiDB:MYCFIDRAFT_195947"/>
<feature type="region of interest" description="Disordered" evidence="1">
    <location>
        <begin position="336"/>
        <end position="409"/>
    </location>
</feature>
<gene>
    <name evidence="2" type="ORF">MYCFIDRAFT_195947</name>
</gene>